<dbReference type="InterPro" id="IPR002986">
    <property type="entry name" value="DAP_deCOOHase_LysA"/>
</dbReference>
<feature type="modified residue" description="N6-(pyridoxal phosphate)lysine" evidence="6 8">
    <location>
        <position position="171"/>
    </location>
</feature>
<dbReference type="PRINTS" id="PR01181">
    <property type="entry name" value="DAPDCRBXLASE"/>
</dbReference>
<keyword evidence="3 6" id="KW-0663">Pyridoxal phosphate</keyword>
<organism evidence="12 13">
    <name type="scientific">Propionibacterium freudenreichii subsp. shermanii (strain ATCC 9614 / DSM 4902 / CIP 103027 / NCIMB 8099 / CIRM-BIA1)</name>
    <dbReference type="NCBI Taxonomy" id="754252"/>
    <lineage>
        <taxon>Bacteria</taxon>
        <taxon>Bacillati</taxon>
        <taxon>Actinomycetota</taxon>
        <taxon>Actinomycetes</taxon>
        <taxon>Propionibacteriales</taxon>
        <taxon>Propionibacteriaceae</taxon>
        <taxon>Propionibacterium</taxon>
    </lineage>
</organism>
<dbReference type="CDD" id="cd06828">
    <property type="entry name" value="PLPDE_III_DapDC"/>
    <property type="match status" value="1"/>
</dbReference>
<evidence type="ECO:0000256" key="3">
    <source>
        <dbReference type="ARBA" id="ARBA00022898"/>
    </source>
</evidence>
<comment type="function">
    <text evidence="6">Specifically catalyzes the decarboxylation of meso-diaminopimelate (meso-DAP) to L-lysine.</text>
</comment>
<evidence type="ECO:0000256" key="4">
    <source>
        <dbReference type="ARBA" id="ARBA00023154"/>
    </source>
</evidence>
<evidence type="ECO:0000256" key="7">
    <source>
        <dbReference type="NCBIfam" id="TIGR01048"/>
    </source>
</evidence>
<evidence type="ECO:0000313" key="13">
    <source>
        <dbReference type="Proteomes" id="UP000000936"/>
    </source>
</evidence>
<dbReference type="InterPro" id="IPR009006">
    <property type="entry name" value="Ala_racemase/Decarboxylase_C"/>
</dbReference>
<feature type="binding site" evidence="6">
    <location>
        <position position="500"/>
    </location>
    <ligand>
        <name>pyridoxal 5'-phosphate</name>
        <dbReference type="ChEBI" id="CHEBI:597326"/>
    </ligand>
</feature>
<dbReference type="InterPro" id="IPR029066">
    <property type="entry name" value="PLP-binding_barrel"/>
</dbReference>
<dbReference type="InterPro" id="IPR000183">
    <property type="entry name" value="Orn/DAP/Arg_de-COase"/>
</dbReference>
<dbReference type="Gene3D" id="2.40.37.10">
    <property type="entry name" value="Lyase, Ornithine Decarboxylase, Chain A, domain 1"/>
    <property type="match status" value="1"/>
</dbReference>
<feature type="binding site" evidence="6">
    <location>
        <begin position="395"/>
        <end position="398"/>
    </location>
    <ligand>
        <name>pyridoxal 5'-phosphate</name>
        <dbReference type="ChEBI" id="CHEBI:597326"/>
    </ligand>
</feature>
<evidence type="ECO:0000259" key="11">
    <source>
        <dbReference type="Pfam" id="PF02784"/>
    </source>
</evidence>
<evidence type="ECO:0000259" key="10">
    <source>
        <dbReference type="Pfam" id="PF00278"/>
    </source>
</evidence>
<dbReference type="eggNOG" id="COG0019">
    <property type="taxonomic scope" value="Bacteria"/>
</dbReference>
<comment type="catalytic activity">
    <reaction evidence="6 9">
        <text>meso-2,6-diaminopimelate + H(+) = L-lysine + CO2</text>
        <dbReference type="Rhea" id="RHEA:15101"/>
        <dbReference type="ChEBI" id="CHEBI:15378"/>
        <dbReference type="ChEBI" id="CHEBI:16526"/>
        <dbReference type="ChEBI" id="CHEBI:32551"/>
        <dbReference type="ChEBI" id="CHEBI:57791"/>
        <dbReference type="EC" id="4.1.1.20"/>
    </reaction>
</comment>
<feature type="binding site" evidence="6">
    <location>
        <position position="500"/>
    </location>
    <ligand>
        <name>substrate</name>
    </ligand>
</feature>
<evidence type="ECO:0000256" key="1">
    <source>
        <dbReference type="ARBA" id="ARBA00001933"/>
    </source>
</evidence>
<feature type="binding site" evidence="6">
    <location>
        <position position="439"/>
    </location>
    <ligand>
        <name>substrate</name>
    </ligand>
</feature>
<comment type="pathway">
    <text evidence="6 9">Amino-acid biosynthesis; L-lysine biosynthesis via DAP pathway; L-lysine from DL-2,6-diaminopimelate: step 1/1.</text>
</comment>
<accession>D7GDE3</accession>
<feature type="domain" description="Orn/DAP/Arg decarboxylase 2 C-terminal" evidence="10">
    <location>
        <begin position="414"/>
        <end position="498"/>
    </location>
</feature>
<comment type="cofactor">
    <cofactor evidence="1 6 8 9">
        <name>pyridoxal 5'-phosphate</name>
        <dbReference type="ChEBI" id="CHEBI:597326"/>
    </cofactor>
</comment>
<feature type="domain" description="Orn/DAP/Arg decarboxylase 2 N-terminal" evidence="11">
    <location>
        <begin position="148"/>
        <end position="401"/>
    </location>
</feature>
<dbReference type="Gene3D" id="3.20.20.10">
    <property type="entry name" value="Alanine racemase"/>
    <property type="match status" value="1"/>
</dbReference>
<feature type="binding site" evidence="6">
    <location>
        <position position="443"/>
    </location>
    <ligand>
        <name>substrate</name>
    </ligand>
</feature>
<proteinExistence type="inferred from homology"/>
<keyword evidence="13" id="KW-1185">Reference proteome</keyword>
<dbReference type="PANTHER" id="PTHR43727">
    <property type="entry name" value="DIAMINOPIMELATE DECARBOXYLASE"/>
    <property type="match status" value="1"/>
</dbReference>
<dbReference type="GO" id="GO:0009089">
    <property type="term" value="P:lysine biosynthetic process via diaminopimelate"/>
    <property type="evidence" value="ECO:0007669"/>
    <property type="project" value="UniProtKB-UniRule"/>
</dbReference>
<dbReference type="GO" id="GO:0008836">
    <property type="term" value="F:diaminopimelate decarboxylase activity"/>
    <property type="evidence" value="ECO:0007669"/>
    <property type="project" value="UniProtKB-UniRule"/>
</dbReference>
<comment type="similarity">
    <text evidence="6">Belongs to the Orn/Lys/Arg decarboxylase class-II family. LysA subfamily.</text>
</comment>
<dbReference type="EMBL" id="FN806773">
    <property type="protein sequence ID" value="CBL56554.1"/>
    <property type="molecule type" value="Genomic_DNA"/>
</dbReference>
<dbReference type="PANTHER" id="PTHR43727:SF2">
    <property type="entry name" value="GROUP IV DECARBOXYLASE"/>
    <property type="match status" value="1"/>
</dbReference>
<reference evidence="12 13" key="1">
    <citation type="journal article" date="2010" name="PLoS ONE">
        <title>The complete genome of Propionibacterium freudenreichii CIRM-BIA1, a hardy actinobacterium with food and probiotic applications.</title>
        <authorList>
            <person name="Falentin H."/>
            <person name="Deutsch S.M."/>
            <person name="Jan G."/>
            <person name="Loux V."/>
            <person name="Thierry A."/>
            <person name="Parayre S."/>
            <person name="Maillard M.B."/>
            <person name="Dherbecourt J."/>
            <person name="Cousin F.J."/>
            <person name="Jardin J."/>
            <person name="Siguier P."/>
            <person name="Couloux A."/>
            <person name="Barbe V."/>
            <person name="Vacherie B."/>
            <person name="Wincker P."/>
            <person name="Gibrat J.F."/>
            <person name="Gaillardin C."/>
            <person name="Lortal S."/>
        </authorList>
    </citation>
    <scope>NUCLEOTIDE SEQUENCE [LARGE SCALE GENOMIC DNA]</scope>
    <source>
        <strain evidence="13">ATCC 9614 / DSM 4902 / CIP 103027 / NCIMB 8099 / CIRM-BIA1</strain>
    </source>
</reference>
<keyword evidence="6" id="KW-0028">Amino-acid biosynthesis</keyword>
<feature type="active site" description="Proton donor" evidence="8">
    <location>
        <position position="470"/>
    </location>
</feature>
<evidence type="ECO:0000313" key="12">
    <source>
        <dbReference type="EMBL" id="CBL56554.1"/>
    </source>
</evidence>
<keyword evidence="4 6" id="KW-0457">Lysine biosynthesis</keyword>
<evidence type="ECO:0000256" key="2">
    <source>
        <dbReference type="ARBA" id="ARBA00022793"/>
    </source>
</evidence>
<keyword evidence="2 6" id="KW-0210">Decarboxylase</keyword>
<name>D7GDE3_PROFC</name>
<dbReference type="Proteomes" id="UP000000936">
    <property type="component" value="Chromosome"/>
</dbReference>
<dbReference type="EC" id="4.1.1.20" evidence="6 7"/>
<dbReference type="Pfam" id="PF02784">
    <property type="entry name" value="Orn_Arg_deC_N"/>
    <property type="match status" value="1"/>
</dbReference>
<evidence type="ECO:0000256" key="6">
    <source>
        <dbReference type="HAMAP-Rule" id="MF_02120"/>
    </source>
</evidence>
<dbReference type="PRINTS" id="PR01179">
    <property type="entry name" value="ODADCRBXLASE"/>
</dbReference>
<feature type="binding site" evidence="6">
    <location>
        <position position="398"/>
    </location>
    <ligand>
        <name>substrate</name>
    </ligand>
</feature>
<dbReference type="HAMAP" id="MF_02120">
    <property type="entry name" value="LysA"/>
    <property type="match status" value="1"/>
</dbReference>
<evidence type="ECO:0000256" key="8">
    <source>
        <dbReference type="PIRSR" id="PIRSR600183-50"/>
    </source>
</evidence>
<comment type="subunit">
    <text evidence="6">Homodimer.</text>
</comment>
<dbReference type="HOGENOM" id="CLU_026444_0_1_11"/>
<dbReference type="GO" id="GO:0030170">
    <property type="term" value="F:pyridoxal phosphate binding"/>
    <property type="evidence" value="ECO:0007669"/>
    <property type="project" value="UniProtKB-UniRule"/>
</dbReference>
<dbReference type="InterPro" id="IPR022644">
    <property type="entry name" value="De-COase2_N"/>
</dbReference>
<dbReference type="FunFam" id="3.20.20.10:FF:000003">
    <property type="entry name" value="Diaminopimelate decarboxylase"/>
    <property type="match status" value="1"/>
</dbReference>
<dbReference type="NCBIfam" id="TIGR01048">
    <property type="entry name" value="lysA"/>
    <property type="match status" value="1"/>
</dbReference>
<dbReference type="InterPro" id="IPR022643">
    <property type="entry name" value="De-COase2_C"/>
</dbReference>
<dbReference type="STRING" id="754252.PFREUD_10300"/>
<keyword evidence="5 6" id="KW-0456">Lyase</keyword>
<dbReference type="SUPFAM" id="SSF50621">
    <property type="entry name" value="Alanine racemase C-terminal domain-like"/>
    <property type="match status" value="1"/>
</dbReference>
<dbReference type="SUPFAM" id="SSF51419">
    <property type="entry name" value="PLP-binding barrel"/>
    <property type="match status" value="1"/>
</dbReference>
<evidence type="ECO:0000256" key="5">
    <source>
        <dbReference type="ARBA" id="ARBA00023239"/>
    </source>
</evidence>
<dbReference type="KEGG" id="pfr:PFREUD_10300"/>
<dbReference type="Pfam" id="PF00278">
    <property type="entry name" value="Orn_DAP_Arg_deC"/>
    <property type="match status" value="1"/>
</dbReference>
<gene>
    <name evidence="6 12" type="primary">lysA</name>
    <name evidence="12" type="ordered locus">PFREUD_10300</name>
</gene>
<dbReference type="AlphaFoldDB" id="D7GDE3"/>
<evidence type="ECO:0000256" key="9">
    <source>
        <dbReference type="RuleBase" id="RU003738"/>
    </source>
</evidence>
<dbReference type="UniPathway" id="UPA00034">
    <property type="reaction ID" value="UER00027"/>
</dbReference>
<feature type="binding site" evidence="6">
    <location>
        <position position="353"/>
    </location>
    <ligand>
        <name>pyridoxal 5'-phosphate</name>
        <dbReference type="ChEBI" id="CHEBI:597326"/>
    </ligand>
</feature>
<feature type="binding site" evidence="6">
    <location>
        <position position="471"/>
    </location>
    <ligand>
        <name>substrate</name>
    </ligand>
</feature>
<sequence length="543" mass="58994">MLHVPGPARRSRRDSNPRTRLRRAVLYPLSYGSMAALGWPSDSLAPRVALRPARHTVVRGRTPALRRGGFLEEWWTVTHMHVAGAIHADVSTPGPQWLTKPADLNELDPALWSRNVSRDEHGRVGVAGIDVVDAIEREGSPLYLFDEDDFRHRARDFKSAFDGWNVYYAGKAMLTRTIARLVMEEGLGMDVCSGGELQVALAGGMDPARIGMHGNNKTSDELALALSNGVGHIVVDSLDEIGRIEQLCRDNDWHARVMVRVTPGVEAHTHEYIATAHEDQKFGFSIANGQAMVAMVRCHYSPYMDLLGIHSHIGSQIFDTGGFEVAALRTMKLSSQFTDATGVHLPELNLGGGFGIAYTSADSPSTPDALATGLREIVEHEARAHSMAVPKMSIEPGRAIVGPTTMAIYTVGTVKVVDLDGGGQRVYVSVDGGMSDNIRPALYGAEYSAVLANRTSSEPGVLSRVVGKHCEGGDILVRDVFLPSDIEPGDLIAVPDMGAYSREMASNYNHALRPPVVRVHNGELSAMIRRETMDDLLSLDVGR</sequence>
<protein>
    <recommendedName>
        <fullName evidence="6 7">Diaminopimelate decarboxylase</fullName>
        <shortName evidence="6">DAP decarboxylase</shortName>
        <shortName evidence="6">DAPDC</shortName>
        <ecNumber evidence="6 7">4.1.1.20</ecNumber>
    </recommendedName>
</protein>